<protein>
    <submittedName>
        <fullName evidence="1">Uncharacterized protein</fullName>
    </submittedName>
</protein>
<organism evidence="1">
    <name type="scientific">Candidatus Kentrum sp. FW</name>
    <dbReference type="NCBI Taxonomy" id="2126338"/>
    <lineage>
        <taxon>Bacteria</taxon>
        <taxon>Pseudomonadati</taxon>
        <taxon>Pseudomonadota</taxon>
        <taxon>Gammaproteobacteria</taxon>
        <taxon>Candidatus Kentrum</taxon>
    </lineage>
</organism>
<reference evidence="1" key="1">
    <citation type="submission" date="2019-02" db="EMBL/GenBank/DDBJ databases">
        <authorList>
            <person name="Gruber-Vodicka R. H."/>
            <person name="Seah K. B. B."/>
        </authorList>
    </citation>
    <scope>NUCLEOTIDE SEQUENCE</scope>
    <source>
        <strain evidence="1">BECK_BZ106</strain>
    </source>
</reference>
<proteinExistence type="predicted"/>
<dbReference type="EMBL" id="CAADFD010000091">
    <property type="protein sequence ID" value="VFJ64124.1"/>
    <property type="molecule type" value="Genomic_DNA"/>
</dbReference>
<accession>A0A450TBM7</accession>
<dbReference type="AlphaFoldDB" id="A0A450TBM7"/>
<sequence length="70" mass="8058">MDKGATFGIRGHRGTIRRRAHRIFYDGHGATNALQGFERIMKAPLPILRGVFRGQKNNLFVFFVPFVDRK</sequence>
<gene>
    <name evidence="1" type="ORF">BECKFW1821B_GA0114236_10914</name>
</gene>
<evidence type="ECO:0000313" key="1">
    <source>
        <dbReference type="EMBL" id="VFJ64124.1"/>
    </source>
</evidence>
<name>A0A450TBM7_9GAMM</name>